<evidence type="ECO:0000256" key="1">
    <source>
        <dbReference type="ARBA" id="ARBA00007905"/>
    </source>
</evidence>
<dbReference type="InterPro" id="IPR020471">
    <property type="entry name" value="AKR"/>
</dbReference>
<feature type="binding site" evidence="4">
    <location>
        <position position="140"/>
    </location>
    <ligand>
        <name>substrate</name>
    </ligand>
</feature>
<keyword evidence="2" id="KW-0560">Oxidoreductase</keyword>
<dbReference type="PIRSF" id="PIRSF000097">
    <property type="entry name" value="AKR"/>
    <property type="match status" value="1"/>
</dbReference>
<dbReference type="PhylomeDB" id="A0A061AY01"/>
<name>A0A061AY01_CYBFA</name>
<accession>A0A061AY01</accession>
<feature type="site" description="Lowers pKa of active site Tyr" evidence="5">
    <location>
        <position position="106"/>
    </location>
</feature>
<feature type="active site" description="Proton donor" evidence="3">
    <location>
        <position position="76"/>
    </location>
</feature>
<dbReference type="FunFam" id="3.20.20.100:FF:000015">
    <property type="entry name" value="Oxidoreductase, aldo/keto reductase family"/>
    <property type="match status" value="1"/>
</dbReference>
<dbReference type="CDD" id="cd19071">
    <property type="entry name" value="AKR_AKR1-5-like"/>
    <property type="match status" value="1"/>
</dbReference>
<dbReference type="SUPFAM" id="SSF51430">
    <property type="entry name" value="NAD(P)-linked oxidoreductase"/>
    <property type="match status" value="1"/>
</dbReference>
<dbReference type="PRINTS" id="PR00069">
    <property type="entry name" value="ALDKETRDTASE"/>
</dbReference>
<feature type="domain" description="NADP-dependent oxidoreductase" evidence="6">
    <location>
        <begin position="49"/>
        <end position="292"/>
    </location>
</feature>
<evidence type="ECO:0000256" key="3">
    <source>
        <dbReference type="PIRSR" id="PIRSR000097-1"/>
    </source>
</evidence>
<dbReference type="PANTHER" id="PTHR43827:SF13">
    <property type="entry name" value="ALDO_KETO REDUCTASE FAMILY PROTEIN"/>
    <property type="match status" value="1"/>
</dbReference>
<dbReference type="PROSITE" id="PS00062">
    <property type="entry name" value="ALDOKETO_REDUCTASE_2"/>
    <property type="match status" value="1"/>
</dbReference>
<dbReference type="PANTHER" id="PTHR43827">
    <property type="entry name" value="2,5-DIKETO-D-GLUCONIC ACID REDUCTASE"/>
    <property type="match status" value="1"/>
</dbReference>
<dbReference type="EMBL" id="LK052894">
    <property type="protein sequence ID" value="CDR42436.1"/>
    <property type="molecule type" value="Genomic_DNA"/>
</dbReference>
<sequence length="310" mass="35171">MRHILTCPVHHYATISPLHQFAMPKLSKNLLYTLNNGVKIPANGFGLYKTEKHEAAAVVAEALATGYRHFDTAKFYHNEEEVAKGISSYLKSHPEIKRSDIFYTTKIWQDDHGYEKAKRAIEVSLKKAESLGYIDLFLIHSPLSDKEGRLGTWKALQEAVVNGSVKSIGVSNYGIHHLEELFSWEGLTIKPVVNQVELHPWIPRIKIREYCKSKDILMEAYAPITRGKKFDDPTLVKIAEKHGCSPADVLIRWSFDQGFIVLVKTSNLKRIAGNFNVLDRVTLDKEDAGLLDMPESNEKCTFWDPTTYEG</sequence>
<gene>
    <name evidence="7" type="ORF">CYFA0S_09e03554g</name>
</gene>
<comment type="similarity">
    <text evidence="1">Belongs to the aldo/keto reductase family.</text>
</comment>
<dbReference type="VEuPathDB" id="FungiDB:BON22_2710"/>
<evidence type="ECO:0000256" key="4">
    <source>
        <dbReference type="PIRSR" id="PIRSR000097-2"/>
    </source>
</evidence>
<evidence type="ECO:0000256" key="2">
    <source>
        <dbReference type="ARBA" id="ARBA00023002"/>
    </source>
</evidence>
<evidence type="ECO:0000313" key="7">
    <source>
        <dbReference type="EMBL" id="CDR42436.1"/>
    </source>
</evidence>
<evidence type="ECO:0000259" key="6">
    <source>
        <dbReference type="Pfam" id="PF00248"/>
    </source>
</evidence>
<dbReference type="PROSITE" id="PS00063">
    <property type="entry name" value="ALDOKETO_REDUCTASE_3"/>
    <property type="match status" value="1"/>
</dbReference>
<dbReference type="InterPro" id="IPR023210">
    <property type="entry name" value="NADP_OxRdtase_dom"/>
</dbReference>
<dbReference type="InterPro" id="IPR036812">
    <property type="entry name" value="NAD(P)_OxRdtase_dom_sf"/>
</dbReference>
<dbReference type="Pfam" id="PF00248">
    <property type="entry name" value="Aldo_ket_red"/>
    <property type="match status" value="1"/>
</dbReference>
<dbReference type="OrthoDB" id="416253at2759"/>
<dbReference type="GO" id="GO:0016616">
    <property type="term" value="F:oxidoreductase activity, acting on the CH-OH group of donors, NAD or NADP as acceptor"/>
    <property type="evidence" value="ECO:0007669"/>
    <property type="project" value="UniProtKB-ARBA"/>
</dbReference>
<dbReference type="InterPro" id="IPR018170">
    <property type="entry name" value="Aldo/ket_reductase_CS"/>
</dbReference>
<organism evidence="7">
    <name type="scientific">Cyberlindnera fabianii</name>
    <name type="common">Yeast</name>
    <name type="synonym">Hansenula fabianii</name>
    <dbReference type="NCBI Taxonomy" id="36022"/>
    <lineage>
        <taxon>Eukaryota</taxon>
        <taxon>Fungi</taxon>
        <taxon>Dikarya</taxon>
        <taxon>Ascomycota</taxon>
        <taxon>Saccharomycotina</taxon>
        <taxon>Saccharomycetes</taxon>
        <taxon>Phaffomycetales</taxon>
        <taxon>Phaffomycetaceae</taxon>
        <taxon>Cyberlindnera</taxon>
    </lineage>
</organism>
<proteinExistence type="inferred from homology"/>
<evidence type="ECO:0000256" key="5">
    <source>
        <dbReference type="PIRSR" id="PIRSR000097-3"/>
    </source>
</evidence>
<protein>
    <submittedName>
        <fullName evidence="7">CYFA0S09e03554g1_1</fullName>
    </submittedName>
</protein>
<dbReference type="Gene3D" id="3.20.20.100">
    <property type="entry name" value="NADP-dependent oxidoreductase domain"/>
    <property type="match status" value="1"/>
</dbReference>
<dbReference type="AlphaFoldDB" id="A0A061AY01"/>
<reference evidence="7" key="1">
    <citation type="journal article" date="2014" name="Genome Announc.">
        <title>Genome sequence of the yeast Cyberlindnera fabianii (Hansenula fabianii).</title>
        <authorList>
            <person name="Freel K.C."/>
            <person name="Sarilar V."/>
            <person name="Neuveglise C."/>
            <person name="Devillers H."/>
            <person name="Friedrich A."/>
            <person name="Schacherer J."/>
        </authorList>
    </citation>
    <scope>NUCLEOTIDE SEQUENCE</scope>
    <source>
        <strain evidence="7">YJS4271</strain>
    </source>
</reference>